<dbReference type="EMBL" id="FO904941">
    <property type="protein sequence ID" value="CDP31509.1"/>
    <property type="molecule type" value="Genomic_DNA"/>
</dbReference>
<feature type="region of interest" description="Disordered" evidence="1">
    <location>
        <begin position="346"/>
        <end position="369"/>
    </location>
</feature>
<dbReference type="Pfam" id="PF20253">
    <property type="entry name" value="DUF6604"/>
    <property type="match status" value="1"/>
</dbReference>
<dbReference type="InterPro" id="IPR046539">
    <property type="entry name" value="DUF6604"/>
</dbReference>
<evidence type="ECO:0000313" key="5">
    <source>
        <dbReference type="Proteomes" id="UP000001197"/>
    </source>
</evidence>
<name>B2ANB6_PODAN</name>
<accession>B2ANB6</accession>
<protein>
    <submittedName>
        <fullName evidence="3">Podospora anserina S mat+ genomic DNA chromosome 6, supercontig 4</fullName>
    </submittedName>
</protein>
<reference evidence="3" key="2">
    <citation type="submission" date="2008-07" db="EMBL/GenBank/DDBJ databases">
        <authorList>
            <person name="Genoscope - CEA"/>
        </authorList>
    </citation>
    <scope>NUCLEOTIDE SEQUENCE</scope>
    <source>
        <strain evidence="3">S mat+</strain>
    </source>
</reference>
<dbReference type="OrthoDB" id="5238236at2759"/>
<reference evidence="3 5" key="1">
    <citation type="journal article" date="2008" name="Genome Biol.">
        <title>The genome sequence of the model ascomycete fungus Podospora anserina.</title>
        <authorList>
            <person name="Espagne E."/>
            <person name="Lespinet O."/>
            <person name="Malagnac F."/>
            <person name="Da Silva C."/>
            <person name="Jaillon O."/>
            <person name="Porcel B.M."/>
            <person name="Couloux A."/>
            <person name="Aury J.-M."/>
            <person name="Segurens B."/>
            <person name="Poulain J."/>
            <person name="Anthouard V."/>
            <person name="Grossetete S."/>
            <person name="Khalili H."/>
            <person name="Coppin E."/>
            <person name="Dequard-Chablat M."/>
            <person name="Picard M."/>
            <person name="Contamine V."/>
            <person name="Arnaise S."/>
            <person name="Bourdais A."/>
            <person name="Berteaux-Lecellier V."/>
            <person name="Gautheret D."/>
            <person name="de Vries R.P."/>
            <person name="Battaglia E."/>
            <person name="Coutinho P.M."/>
            <person name="Danchin E.G.J."/>
            <person name="Henrissat B."/>
            <person name="El Khoury R."/>
            <person name="Sainsard-Chanet A."/>
            <person name="Boivin A."/>
            <person name="Pinan-Lucarre B."/>
            <person name="Sellem C.H."/>
            <person name="Debuchy R."/>
            <person name="Wincker P."/>
            <person name="Weissenbach J."/>
            <person name="Silar P."/>
        </authorList>
    </citation>
    <scope>NUCLEOTIDE SEQUENCE [LARGE SCALE GENOMIC DNA]</scope>
    <source>
        <strain evidence="5">S / ATCC MYA-4624 / DSM 980 / FGSC 10383</strain>
        <strain evidence="3">S mat+</strain>
    </source>
</reference>
<feature type="domain" description="DUF6604" evidence="2">
    <location>
        <begin position="84"/>
        <end position="122"/>
    </location>
</feature>
<dbReference type="RefSeq" id="XP_003437429.1">
    <property type="nucleotide sequence ID" value="XM_003437381.1"/>
</dbReference>
<proteinExistence type="predicted"/>
<dbReference type="GeneID" id="11176264"/>
<evidence type="ECO:0000256" key="1">
    <source>
        <dbReference type="SAM" id="MobiDB-lite"/>
    </source>
</evidence>
<dbReference type="AlphaFoldDB" id="B2ANB6"/>
<reference evidence="5" key="3">
    <citation type="journal article" date="2014" name="Genetics">
        <title>Maintaining two mating types: Structure of the mating type locus and its role in heterokaryosis in Podospora anserina.</title>
        <authorList>
            <person name="Grognet P."/>
            <person name="Bidard F."/>
            <person name="Kuchly C."/>
            <person name="Tong L.C.H."/>
            <person name="Coppin E."/>
            <person name="Benkhali J.A."/>
            <person name="Couloux A."/>
            <person name="Wincker P."/>
            <person name="Debuchy R."/>
            <person name="Silar P."/>
        </authorList>
    </citation>
    <scope>GENOME REANNOTATION</scope>
    <source>
        <strain evidence="5">S / ATCC MYA-4624 / DSM 980 / FGSC 10383</strain>
    </source>
</reference>
<evidence type="ECO:0000313" key="3">
    <source>
        <dbReference type="EMBL" id="CAP65514.1"/>
    </source>
</evidence>
<dbReference type="KEGG" id="pan:PODANS72p215"/>
<gene>
    <name evidence="3" type="ORF">PODANS_6_10090</name>
</gene>
<evidence type="ECO:0000313" key="4">
    <source>
        <dbReference type="EMBL" id="CDP31509.1"/>
    </source>
</evidence>
<feature type="compositionally biased region" description="Gly residues" evidence="1">
    <location>
        <begin position="624"/>
        <end position="643"/>
    </location>
</feature>
<dbReference type="PANTHER" id="PTHR38795">
    <property type="entry name" value="DUF6604 DOMAIN-CONTAINING PROTEIN"/>
    <property type="match status" value="1"/>
</dbReference>
<feature type="region of interest" description="Disordered" evidence="1">
    <location>
        <begin position="617"/>
        <end position="644"/>
    </location>
</feature>
<dbReference type="HOGENOM" id="CLU_403382_0_0_1"/>
<keyword evidence="5" id="KW-1185">Reference proteome</keyword>
<dbReference type="STRING" id="515849.B2ANB6"/>
<dbReference type="PANTHER" id="PTHR38795:SF1">
    <property type="entry name" value="DUF6604 DOMAIN-CONTAINING PROTEIN"/>
    <property type="match status" value="1"/>
</dbReference>
<dbReference type="EMBL" id="CU633872">
    <property type="protein sequence ID" value="CAP65514.1"/>
    <property type="molecule type" value="Genomic_DNA"/>
</dbReference>
<sequence length="682" mass="74755">MLPSSLTSTYQQYKQDTDIVASWLAQTGMMFGCPDELLKSTTSLSSLLIITRTRQSHQSMCPPPSARPLSAPSMSARGLPLLEKSGATLNMTADEKHKFFVGVLEKVRDTLKPLFWQSTSKKGLDETEEVSHLFKEHGHMNGMLEKLALSIHALMGQVEPKPSVQGSYPFDMVLYSVLDTCMINAGILVGGWLAMSDKHGDTATMSYNWVVRQDYCIRNSFSAEKIRTGPRCVSGAVSRNLIVLARWGTITSVTRRSTRCRLSWMSSAEAWLLSFWLEGDNIINAGLAAAGVNVKPTVFLKRHPLYCGLWVSDMRNQLHFLGTRLERSFGSVLYTGHLYNALQAEGSDSPRQEVGRHGTVFGQPTSKKSVPGSSVHLIDVLAHALEAEIPPQEPDYFLGHRICWTLLRKLKTAIEGDMLKWLGPRYIEKVYQLPFLVGYVFRSLIGDQGTIHGNITTSQRLPGTDLFHKAAQVYLDIYGGENGEVERAQAKNGIDVFHAMAKMRKVIPDDPHPASQSHYNGVGASRGILNSANMDGEWDKDYDEDYDSDYSDGTAGFTERLRNTTRGGGSPRLQGQELMDAYAGMWQVAARGARQGRGIDGLVREVEEQMGRVLGQLGRRGHGGARGTLGGRGGSAGPEGLGDLGELTGLLEAMGGLEGLEGLGGGRGGRQNMNGCRQLRCR</sequence>
<dbReference type="Proteomes" id="UP000001197">
    <property type="component" value="Chromosome 6"/>
</dbReference>
<dbReference type="VEuPathDB" id="FungiDB:PODANS_6_10090"/>
<organism evidence="3">
    <name type="scientific">Podospora anserina (strain S / ATCC MYA-4624 / DSM 980 / FGSC 10383)</name>
    <name type="common">Pleurage anserina</name>
    <dbReference type="NCBI Taxonomy" id="515849"/>
    <lineage>
        <taxon>Eukaryota</taxon>
        <taxon>Fungi</taxon>
        <taxon>Dikarya</taxon>
        <taxon>Ascomycota</taxon>
        <taxon>Pezizomycotina</taxon>
        <taxon>Sordariomycetes</taxon>
        <taxon>Sordariomycetidae</taxon>
        <taxon>Sordariales</taxon>
        <taxon>Podosporaceae</taxon>
        <taxon>Podospora</taxon>
        <taxon>Podospora anserina</taxon>
    </lineage>
</organism>
<evidence type="ECO:0000259" key="2">
    <source>
        <dbReference type="Pfam" id="PF20253"/>
    </source>
</evidence>
<reference evidence="4" key="4">
    <citation type="submission" date="2015-04" db="EMBL/GenBank/DDBJ databases">
        <title>Maintaining two mating types: Structure of the mating type locus and its role in heterokaryosis in Podospora anserina.</title>
        <authorList>
            <person name="Grognet P."/>
            <person name="Bidard F."/>
            <person name="Kuchly C."/>
            <person name="Chan Ho Tong L."/>
            <person name="Coppin E."/>
            <person name="Ait Benkhali J."/>
            <person name="Couloux A."/>
            <person name="Wincker P."/>
            <person name="Debuchy R."/>
            <person name="Silar P."/>
        </authorList>
    </citation>
    <scope>NUCLEOTIDE SEQUENCE</scope>
</reference>